<dbReference type="EMBL" id="JARGYT010000040">
    <property type="protein sequence ID" value="MDZ5762350.1"/>
    <property type="molecule type" value="Genomic_DNA"/>
</dbReference>
<dbReference type="InterPro" id="IPR001898">
    <property type="entry name" value="SLC13A/DASS"/>
</dbReference>
<dbReference type="Proteomes" id="UP001293791">
    <property type="component" value="Unassembled WGS sequence"/>
</dbReference>
<feature type="transmembrane region" description="Helical" evidence="6">
    <location>
        <begin position="37"/>
        <end position="65"/>
    </location>
</feature>
<accession>A0ABU5L8V8</accession>
<evidence type="ECO:0000256" key="3">
    <source>
        <dbReference type="ARBA" id="ARBA00022692"/>
    </source>
</evidence>
<evidence type="ECO:0000256" key="2">
    <source>
        <dbReference type="ARBA" id="ARBA00007349"/>
    </source>
</evidence>
<feature type="transmembrane region" description="Helical" evidence="6">
    <location>
        <begin position="320"/>
        <end position="339"/>
    </location>
</feature>
<dbReference type="InterPro" id="IPR030676">
    <property type="entry name" value="CitT-rel"/>
</dbReference>
<keyword evidence="4 6" id="KW-1133">Transmembrane helix</keyword>
<sequence>MKMKKNFISTTLIFSICAILLFFTQPPVSLSPSSWKLLIIFIGTIAAIIFTSASMELIVLMSLAISVVTKTLTINEALFGFGTPIVIFVVFAFFISRAVISTSIGKRAAFFFISKLGGSLTGISYGLILTELFVAPVTPSATARGGGIVYPIAQALIDKYEHNSNNRNVSKYLVQLCFHVNVITSAMFITAMAGNPLIVNLAQSIGVNITWTSWALAAFVPGIISLLILPTILQFLIKPYISDVKSASRLAQEELAKMGKIRTNEKIVLCTLVFLVTFWILSDVIGIGHATTAILGFLILVLTGVMSMEDAGSCSIAWRTFIWFGGFIAMSDALSSKGVTPWIGGIFSDFFSSQQTQFAIPLLLLVFFYMHYFFASITVYSSIMYTTFALALIKVGLNPFIACIILSFFANLSACLTHYGISSAPIFFSSGVVSAGNWWKNGFIISLAHILVWSSVGYVWWHIIGYI</sequence>
<keyword evidence="5 6" id="KW-0472">Membrane</keyword>
<feature type="transmembrane region" description="Helical" evidence="6">
    <location>
        <begin position="291"/>
        <end position="308"/>
    </location>
</feature>
<comment type="caution">
    <text evidence="7">The sequence shown here is derived from an EMBL/GenBank/DDBJ whole genome shotgun (WGS) entry which is preliminary data.</text>
</comment>
<feature type="transmembrane region" description="Helical" evidence="6">
    <location>
        <begin position="395"/>
        <end position="421"/>
    </location>
</feature>
<organism evidence="7 8">
    <name type="scientific">Candidatus Cyrtobacter comes</name>
    <dbReference type="NCBI Taxonomy" id="675776"/>
    <lineage>
        <taxon>Bacteria</taxon>
        <taxon>Pseudomonadati</taxon>
        <taxon>Pseudomonadota</taxon>
        <taxon>Alphaproteobacteria</taxon>
        <taxon>Rickettsiales</taxon>
        <taxon>Candidatus Midichloriaceae</taxon>
        <taxon>Candidatus Cyrtobacter</taxon>
    </lineage>
</organism>
<feature type="transmembrane region" description="Helical" evidence="6">
    <location>
        <begin position="214"/>
        <end position="237"/>
    </location>
</feature>
<evidence type="ECO:0000313" key="8">
    <source>
        <dbReference type="Proteomes" id="UP001293791"/>
    </source>
</evidence>
<evidence type="ECO:0000256" key="5">
    <source>
        <dbReference type="ARBA" id="ARBA00023136"/>
    </source>
</evidence>
<evidence type="ECO:0000256" key="6">
    <source>
        <dbReference type="SAM" id="Phobius"/>
    </source>
</evidence>
<dbReference type="NCBIfam" id="TIGR00785">
    <property type="entry name" value="dass"/>
    <property type="match status" value="1"/>
</dbReference>
<name>A0ABU5L8V8_9RICK</name>
<protein>
    <submittedName>
        <fullName evidence="7">Anion permease</fullName>
    </submittedName>
</protein>
<feature type="transmembrane region" description="Helical" evidence="6">
    <location>
        <begin position="108"/>
        <end position="134"/>
    </location>
</feature>
<evidence type="ECO:0000256" key="1">
    <source>
        <dbReference type="ARBA" id="ARBA00004141"/>
    </source>
</evidence>
<gene>
    <name evidence="7" type="ORF">Cyrtocomes_00729</name>
</gene>
<feature type="transmembrane region" description="Helical" evidence="6">
    <location>
        <begin position="267"/>
        <end position="285"/>
    </location>
</feature>
<comment type="subcellular location">
    <subcellularLocation>
        <location evidence="1">Membrane</location>
        <topology evidence="1">Multi-pass membrane protein</topology>
    </subcellularLocation>
</comment>
<feature type="transmembrane region" description="Helical" evidence="6">
    <location>
        <begin position="172"/>
        <end position="194"/>
    </location>
</feature>
<feature type="transmembrane region" description="Helical" evidence="6">
    <location>
        <begin position="7"/>
        <end position="25"/>
    </location>
</feature>
<feature type="transmembrane region" description="Helical" evidence="6">
    <location>
        <begin position="77"/>
        <end position="96"/>
    </location>
</feature>
<keyword evidence="8" id="KW-1185">Reference proteome</keyword>
<evidence type="ECO:0000313" key="7">
    <source>
        <dbReference type="EMBL" id="MDZ5762350.1"/>
    </source>
</evidence>
<evidence type="ECO:0000256" key="4">
    <source>
        <dbReference type="ARBA" id="ARBA00022989"/>
    </source>
</evidence>
<feature type="transmembrane region" description="Helical" evidence="6">
    <location>
        <begin position="441"/>
        <end position="461"/>
    </location>
</feature>
<feature type="transmembrane region" description="Helical" evidence="6">
    <location>
        <begin position="359"/>
        <end position="383"/>
    </location>
</feature>
<reference evidence="7 8" key="1">
    <citation type="submission" date="2023-02" db="EMBL/GenBank/DDBJ databases">
        <title>Host association and intracellularity evolved multiple times independently in the Rickettsiales.</title>
        <authorList>
            <person name="Castelli M."/>
            <person name="Nardi T."/>
            <person name="Gammuto L."/>
            <person name="Bellinzona G."/>
            <person name="Sabaneyeva E."/>
            <person name="Potekhin A."/>
            <person name="Serra V."/>
            <person name="Petroni G."/>
            <person name="Sassera D."/>
        </authorList>
    </citation>
    <scope>NUCLEOTIDE SEQUENCE [LARGE SCALE GENOMIC DNA]</scope>
    <source>
        <strain evidence="7 8">BOD18</strain>
    </source>
</reference>
<comment type="similarity">
    <text evidence="2">Belongs to the SLC13A/DASS transporter (TC 2.A.47) family. DIT1 subfamily.</text>
</comment>
<dbReference type="PANTHER" id="PTHR42826">
    <property type="entry name" value="DICARBOXYLATE TRANSPORTER 2.1, CHLOROPLASTIC"/>
    <property type="match status" value="1"/>
</dbReference>
<proteinExistence type="inferred from homology"/>
<dbReference type="Pfam" id="PF00939">
    <property type="entry name" value="Na_sulph_symp"/>
    <property type="match status" value="1"/>
</dbReference>
<keyword evidence="3 6" id="KW-0812">Transmembrane</keyword>